<dbReference type="EMBL" id="JACRTB010000021">
    <property type="protein sequence ID" value="MBC8577086.1"/>
    <property type="molecule type" value="Genomic_DNA"/>
</dbReference>
<evidence type="ECO:0000259" key="1">
    <source>
        <dbReference type="Pfam" id="PF00557"/>
    </source>
</evidence>
<evidence type="ECO:0000259" key="2">
    <source>
        <dbReference type="Pfam" id="PF01321"/>
    </source>
</evidence>
<reference evidence="3 4" key="1">
    <citation type="submission" date="2020-08" db="EMBL/GenBank/DDBJ databases">
        <title>Genome public.</title>
        <authorList>
            <person name="Liu C."/>
            <person name="Sun Q."/>
        </authorList>
    </citation>
    <scope>NUCLEOTIDE SEQUENCE [LARGE SCALE GENOMIC DNA]</scope>
    <source>
        <strain evidence="3 4">BX1</strain>
    </source>
</reference>
<keyword evidence="3" id="KW-0645">Protease</keyword>
<dbReference type="InterPro" id="IPR050659">
    <property type="entry name" value="Peptidase_M24B"/>
</dbReference>
<feature type="domain" description="Peptidase M24" evidence="1">
    <location>
        <begin position="156"/>
        <end position="354"/>
    </location>
</feature>
<proteinExistence type="predicted"/>
<keyword evidence="4" id="KW-1185">Reference proteome</keyword>
<dbReference type="Pfam" id="PF01321">
    <property type="entry name" value="Creatinase_N"/>
    <property type="match status" value="1"/>
</dbReference>
<protein>
    <submittedName>
        <fullName evidence="3">Aminopeptidase P family protein</fullName>
    </submittedName>
</protein>
<dbReference type="SUPFAM" id="SSF53092">
    <property type="entry name" value="Creatinase/prolidase N-terminal domain"/>
    <property type="match status" value="1"/>
</dbReference>
<gene>
    <name evidence="3" type="ORF">H8717_11795</name>
</gene>
<keyword evidence="3" id="KW-0031">Aminopeptidase</keyword>
<organism evidence="3 4">
    <name type="scientific">Yanshouia hominis</name>
    <dbReference type="NCBI Taxonomy" id="2763673"/>
    <lineage>
        <taxon>Bacteria</taxon>
        <taxon>Bacillati</taxon>
        <taxon>Bacillota</taxon>
        <taxon>Clostridia</taxon>
        <taxon>Eubacteriales</taxon>
        <taxon>Oscillospiraceae</taxon>
        <taxon>Yanshouia</taxon>
    </lineage>
</organism>
<comment type="caution">
    <text evidence="3">The sequence shown here is derived from an EMBL/GenBank/DDBJ whole genome shotgun (WGS) entry which is preliminary data.</text>
</comment>
<dbReference type="InterPro" id="IPR036005">
    <property type="entry name" value="Creatinase/aminopeptidase-like"/>
</dbReference>
<name>A0ABR7NL03_9FIRM</name>
<evidence type="ECO:0000313" key="3">
    <source>
        <dbReference type="EMBL" id="MBC8577086.1"/>
    </source>
</evidence>
<dbReference type="GO" id="GO:0004177">
    <property type="term" value="F:aminopeptidase activity"/>
    <property type="evidence" value="ECO:0007669"/>
    <property type="project" value="UniProtKB-KW"/>
</dbReference>
<dbReference type="InterPro" id="IPR000994">
    <property type="entry name" value="Pept_M24"/>
</dbReference>
<dbReference type="Gene3D" id="3.90.230.10">
    <property type="entry name" value="Creatinase/methionine aminopeptidase superfamily"/>
    <property type="match status" value="1"/>
</dbReference>
<keyword evidence="3" id="KW-0378">Hydrolase</keyword>
<accession>A0ABR7NL03</accession>
<dbReference type="Proteomes" id="UP000658131">
    <property type="component" value="Unassembled WGS sequence"/>
</dbReference>
<sequence length="375" mass="42498">MRDSGVSLRYEKLKQEMKKQNFDVVIAISPENVLYFSETYIQTQKSIRDRLAIAVLPLEQDPAMIACVIEEPTVENECWIKDRRYYFEFKESPIQFLVDVLTERGLLNKRIGIEMDYLSAAYYRELMQRLPNVKIESCLHTFNVVRSIKEEREIEILQHAALVTRDAYTEAISEVGVGSLETDFSKRIAKKMIDGGCTSIEFLVMGTGDRSILVHGLPADLPMVNHTHGRIDFGGLFDHYNSDVARTFIIGEPNTKHVDVFDRMMEVYVAAVEACQLGAPANSVYFTAKAMSEKMGLPFNRVHSGHGLGLSVHEYPMLAPGNETPLEENMVMCVEHAVHVDGFRYHIEDLVRITPHGPVVLSAPEGFHPTYQIIK</sequence>
<dbReference type="Gene3D" id="3.40.350.10">
    <property type="entry name" value="Creatinase/prolidase N-terminal domain"/>
    <property type="match status" value="1"/>
</dbReference>
<dbReference type="Pfam" id="PF00557">
    <property type="entry name" value="Peptidase_M24"/>
    <property type="match status" value="1"/>
</dbReference>
<dbReference type="PANTHER" id="PTHR46112">
    <property type="entry name" value="AMINOPEPTIDASE"/>
    <property type="match status" value="1"/>
</dbReference>
<evidence type="ECO:0000313" key="4">
    <source>
        <dbReference type="Proteomes" id="UP000658131"/>
    </source>
</evidence>
<dbReference type="RefSeq" id="WP_262400551.1">
    <property type="nucleotide sequence ID" value="NZ_JACRTB010000021.1"/>
</dbReference>
<dbReference type="PANTHER" id="PTHR46112:SF2">
    <property type="entry name" value="XAA-PRO AMINOPEPTIDASE P-RELATED"/>
    <property type="match status" value="1"/>
</dbReference>
<dbReference type="SUPFAM" id="SSF55920">
    <property type="entry name" value="Creatinase/aminopeptidase"/>
    <property type="match status" value="1"/>
</dbReference>
<dbReference type="InterPro" id="IPR000587">
    <property type="entry name" value="Creatinase_N"/>
</dbReference>
<dbReference type="InterPro" id="IPR029149">
    <property type="entry name" value="Creatin/AminoP/Spt16_N"/>
</dbReference>
<dbReference type="CDD" id="cd01066">
    <property type="entry name" value="APP_MetAP"/>
    <property type="match status" value="1"/>
</dbReference>
<feature type="domain" description="Creatinase N-terminal" evidence="2">
    <location>
        <begin position="9"/>
        <end position="148"/>
    </location>
</feature>